<protein>
    <submittedName>
        <fullName evidence="2">Uncharacterized protein</fullName>
    </submittedName>
</protein>
<name>A0ABQ7A8U3_BRACR</name>
<evidence type="ECO:0000313" key="3">
    <source>
        <dbReference type="Proteomes" id="UP000266723"/>
    </source>
</evidence>
<organism evidence="2 3">
    <name type="scientific">Brassica cretica</name>
    <name type="common">Mustard</name>
    <dbReference type="NCBI Taxonomy" id="69181"/>
    <lineage>
        <taxon>Eukaryota</taxon>
        <taxon>Viridiplantae</taxon>
        <taxon>Streptophyta</taxon>
        <taxon>Embryophyta</taxon>
        <taxon>Tracheophyta</taxon>
        <taxon>Spermatophyta</taxon>
        <taxon>Magnoliopsida</taxon>
        <taxon>eudicotyledons</taxon>
        <taxon>Gunneridae</taxon>
        <taxon>Pentapetalae</taxon>
        <taxon>rosids</taxon>
        <taxon>malvids</taxon>
        <taxon>Brassicales</taxon>
        <taxon>Brassicaceae</taxon>
        <taxon>Brassiceae</taxon>
        <taxon>Brassica</taxon>
    </lineage>
</organism>
<accession>A0ABQ7A8U3</accession>
<evidence type="ECO:0000256" key="1">
    <source>
        <dbReference type="SAM" id="MobiDB-lite"/>
    </source>
</evidence>
<evidence type="ECO:0000313" key="2">
    <source>
        <dbReference type="EMBL" id="KAF3494073.1"/>
    </source>
</evidence>
<reference evidence="2 3" key="1">
    <citation type="journal article" date="2020" name="BMC Genomics">
        <title>Intraspecific diversification of the crop wild relative Brassica cretica Lam. using demographic model selection.</title>
        <authorList>
            <person name="Kioukis A."/>
            <person name="Michalopoulou V.A."/>
            <person name="Briers L."/>
            <person name="Pirintsos S."/>
            <person name="Studholme D.J."/>
            <person name="Pavlidis P."/>
            <person name="Sarris P.F."/>
        </authorList>
    </citation>
    <scope>NUCLEOTIDE SEQUENCE [LARGE SCALE GENOMIC DNA]</scope>
    <source>
        <strain evidence="3">cv. PFS-1207/04</strain>
    </source>
</reference>
<comment type="caution">
    <text evidence="2">The sequence shown here is derived from an EMBL/GenBank/DDBJ whole genome shotgun (WGS) entry which is preliminary data.</text>
</comment>
<keyword evidence="3" id="KW-1185">Reference proteome</keyword>
<feature type="region of interest" description="Disordered" evidence="1">
    <location>
        <begin position="1"/>
        <end position="28"/>
    </location>
</feature>
<dbReference type="EMBL" id="QGKV02002055">
    <property type="protein sequence ID" value="KAF3494073.1"/>
    <property type="molecule type" value="Genomic_DNA"/>
</dbReference>
<sequence length="103" mass="10926">MATDGTTFPEGDAEAELNPGQNKSFEVDPVSSEIASDKRVQIWSKASSLRIEAESLKSDFIGVDFVRSTVCGGGFGVTGCSEYESVLYGLFGLAVVLRRVNGA</sequence>
<gene>
    <name evidence="2" type="ORF">DY000_02056023</name>
</gene>
<dbReference type="Proteomes" id="UP000266723">
    <property type="component" value="Unassembled WGS sequence"/>
</dbReference>
<proteinExistence type="predicted"/>